<feature type="domain" description="Heterokaryon incompatibility" evidence="1">
    <location>
        <begin position="2"/>
        <end position="102"/>
    </location>
</feature>
<evidence type="ECO:0000313" key="3">
    <source>
        <dbReference type="Proteomes" id="UP001140510"/>
    </source>
</evidence>
<accession>A0A9W8ZIG4</accession>
<dbReference type="EMBL" id="JAPEVA010000011">
    <property type="protein sequence ID" value="KAJ4409574.1"/>
    <property type="molecule type" value="Genomic_DNA"/>
</dbReference>
<gene>
    <name evidence="2" type="ORF">N0V91_002495</name>
</gene>
<dbReference type="Pfam" id="PF06985">
    <property type="entry name" value="HET"/>
    <property type="match status" value="1"/>
</dbReference>
<organism evidence="2 3">
    <name type="scientific">Didymella pomorum</name>
    <dbReference type="NCBI Taxonomy" id="749634"/>
    <lineage>
        <taxon>Eukaryota</taxon>
        <taxon>Fungi</taxon>
        <taxon>Dikarya</taxon>
        <taxon>Ascomycota</taxon>
        <taxon>Pezizomycotina</taxon>
        <taxon>Dothideomycetes</taxon>
        <taxon>Pleosporomycetidae</taxon>
        <taxon>Pleosporales</taxon>
        <taxon>Pleosporineae</taxon>
        <taxon>Didymellaceae</taxon>
        <taxon>Didymella</taxon>
    </lineage>
</organism>
<evidence type="ECO:0000313" key="2">
    <source>
        <dbReference type="EMBL" id="KAJ4409574.1"/>
    </source>
</evidence>
<dbReference type="Proteomes" id="UP001140510">
    <property type="component" value="Unassembled WGS sequence"/>
</dbReference>
<dbReference type="OrthoDB" id="5428863at2759"/>
<keyword evidence="3" id="KW-1185">Reference proteome</keyword>
<name>A0A9W8ZIG4_9PLEO</name>
<dbReference type="PANTHER" id="PTHR33112:SF1">
    <property type="entry name" value="HETEROKARYON INCOMPATIBILITY DOMAIN-CONTAINING PROTEIN"/>
    <property type="match status" value="1"/>
</dbReference>
<proteinExistence type="predicted"/>
<dbReference type="AlphaFoldDB" id="A0A9W8ZIG4"/>
<reference evidence="2" key="1">
    <citation type="submission" date="2022-10" db="EMBL/GenBank/DDBJ databases">
        <title>Tapping the CABI collections for fungal endophytes: first genome assemblies for Collariella, Neodidymelliopsis, Ascochyta clinopodiicola, Didymella pomorum, Didymosphaeria variabile, Neocosmospora piperis and Neocucurbitaria cava.</title>
        <authorList>
            <person name="Hill R."/>
        </authorList>
    </citation>
    <scope>NUCLEOTIDE SEQUENCE</scope>
    <source>
        <strain evidence="2">IMI 355091</strain>
    </source>
</reference>
<dbReference type="PANTHER" id="PTHR33112">
    <property type="entry name" value="DOMAIN PROTEIN, PUTATIVE-RELATED"/>
    <property type="match status" value="1"/>
</dbReference>
<evidence type="ECO:0000259" key="1">
    <source>
        <dbReference type="Pfam" id="PF06985"/>
    </source>
</evidence>
<dbReference type="InterPro" id="IPR010730">
    <property type="entry name" value="HET"/>
</dbReference>
<sequence length="429" mass="48394">MALTKDLGYKYLWVDRYCIAQQDAEVKHIQIAQMGKIYATADLTIIAAIGSDPTHGLPGFRESRSVRSARLRSSYISVLPASDDLTQIVHSPWSMRAWTLQESILSRRRLILTGRQAMFLCNTQLNFEAEDDDSEHRYEASAFQSVGWLPPRASDPQKVALDIAQSYLIEYSKRALSYDADALDAIVGALNTLMRETVYHTWGVPFAPIHQRVLLSWSHSSLARRRPAFPSWSPLGWVGAIDFQAGAIIEPSRVEVTVRGYTIPLTDFAPKVSLLPTEVSQKIAIRGESYAPPFINGDGVVVPFTNSFYYVARVAWSELPSKKHDGSFGVKVLLLRNEGDYSDWFFVLKRLEQDRENTWERIGFGSLPNFPGPLAVQDAQFTEWLNVNFQAVSSTSIAAGQLRYSLASSYFQGHRWFKQYFTEDTMAIV</sequence>
<protein>
    <recommendedName>
        <fullName evidence="1">Heterokaryon incompatibility domain-containing protein</fullName>
    </recommendedName>
</protein>
<comment type="caution">
    <text evidence="2">The sequence shown here is derived from an EMBL/GenBank/DDBJ whole genome shotgun (WGS) entry which is preliminary data.</text>
</comment>